<organism evidence="4 5">
    <name type="scientific">Exophiala oligosperma</name>
    <dbReference type="NCBI Taxonomy" id="215243"/>
    <lineage>
        <taxon>Eukaryota</taxon>
        <taxon>Fungi</taxon>
        <taxon>Dikarya</taxon>
        <taxon>Ascomycota</taxon>
        <taxon>Pezizomycotina</taxon>
        <taxon>Eurotiomycetes</taxon>
        <taxon>Chaetothyriomycetidae</taxon>
        <taxon>Chaetothyriales</taxon>
        <taxon>Herpotrichiellaceae</taxon>
        <taxon>Exophiala</taxon>
    </lineage>
</organism>
<proteinExistence type="predicted"/>
<feature type="region of interest" description="Disordered" evidence="1">
    <location>
        <begin position="41"/>
        <end position="99"/>
    </location>
</feature>
<feature type="region of interest" description="Disordered" evidence="1">
    <location>
        <begin position="661"/>
        <end position="701"/>
    </location>
</feature>
<feature type="region of interest" description="Disordered" evidence="1">
    <location>
        <begin position="1658"/>
        <end position="1726"/>
    </location>
</feature>
<evidence type="ECO:0000313" key="5">
    <source>
        <dbReference type="Proteomes" id="UP000053342"/>
    </source>
</evidence>
<dbReference type="Pfam" id="PF23024">
    <property type="entry name" value="AMP-dom_DIP2-like"/>
    <property type="match status" value="1"/>
</dbReference>
<reference evidence="4 5" key="1">
    <citation type="submission" date="2015-01" db="EMBL/GenBank/DDBJ databases">
        <title>The Genome Sequence of Exophiala oligosperma CBS72588.</title>
        <authorList>
            <consortium name="The Broad Institute Genomics Platform"/>
            <person name="Cuomo C."/>
            <person name="de Hoog S."/>
            <person name="Gorbushina A."/>
            <person name="Stielow B."/>
            <person name="Teixiera M."/>
            <person name="Abouelleil A."/>
            <person name="Chapman S.B."/>
            <person name="Priest M."/>
            <person name="Young S.K."/>
            <person name="Wortman J."/>
            <person name="Nusbaum C."/>
            <person name="Birren B."/>
        </authorList>
    </citation>
    <scope>NUCLEOTIDE SEQUENCE [LARGE SCALE GENOMIC DNA]</scope>
    <source>
        <strain evidence="4 5">CBS 72588</strain>
    </source>
</reference>
<dbReference type="SMART" id="SM01137">
    <property type="entry name" value="DMAP_binding"/>
    <property type="match status" value="1"/>
</dbReference>
<name>A0A0D2DQ06_9EURO</name>
<dbReference type="EMBL" id="KN847334">
    <property type="protein sequence ID" value="KIW44545.1"/>
    <property type="molecule type" value="Genomic_DNA"/>
</dbReference>
<feature type="domain" description="DMAP1-binding" evidence="3">
    <location>
        <begin position="1"/>
        <end position="104"/>
    </location>
</feature>
<dbReference type="InterPro" id="IPR025110">
    <property type="entry name" value="AMP-bd_C"/>
</dbReference>
<dbReference type="VEuPathDB" id="FungiDB:PV06_03005"/>
<dbReference type="GeneID" id="27355079"/>
<evidence type="ECO:0000256" key="1">
    <source>
        <dbReference type="SAM" id="MobiDB-lite"/>
    </source>
</evidence>
<dbReference type="GO" id="GO:0005829">
    <property type="term" value="C:cytosol"/>
    <property type="evidence" value="ECO:0007669"/>
    <property type="project" value="TreeGrafter"/>
</dbReference>
<protein>
    <submittedName>
        <fullName evidence="4">Uncharacterized protein</fullName>
    </submittedName>
</protein>
<dbReference type="InterPro" id="IPR007110">
    <property type="entry name" value="Ig-like_dom"/>
</dbReference>
<dbReference type="SUPFAM" id="SSF56801">
    <property type="entry name" value="Acetyl-CoA synthetase-like"/>
    <property type="match status" value="2"/>
</dbReference>
<sequence>MAGVNPELEDALRKLDEELEEGDITRKGYEKRRTLILSQYISPAPAASQSRGLRVHSPDDSDHPASNDASRAASLAALTGRSVSGQSRNDTLTDSYPTMGRQTSLVKDEYMNDTRRSSTAQSHVQRFQEREAGPISHGSMSGSLFDHRNDTFRTASNDFSRTQTLLSQNYAFNPETQQTYGGTETRNSTMLDSQQGYFSDFAGQQRDDQQENYGGNVQRYSQSEVTSPTAQMAPPFLGAGELAGGAAIHQMPLEPREVPFAICDPHDTHIEMSVFDNIAAVLRHRAKTTSKQAAYWVLDQKGKEVVSITWEKLCSRAEKVAQVIRDKSSLYKGDRVALIYTENEIIEFAVALLGCFIAGVVAVPINDLKNYARLNVVLTSTQAHLALTTEANLKNFQRDITAAKQNWPRGVEWWKTNEFGSYHPKKKGEEPPLVVPDLAYIEFSTAPTGDLRGVVMSHKTIMHQMATLSAMITSATSNTRADTFNPALRDKQGHLITGSRHGEIILSYLDPRQSIGMILGVLLNIYGGHTVIYLDQRTIETPGLYAHLITKYKTTLLVSDYPGLKRAVYNYQADPMTTRNYKRGSEPNFGTVKLCMIDTLTVDAEFHELLADRWLKPLRNPRAREIVAPMLCLPEHGGMVISMRDWLGGEERMGCSLSHELDRDHEVEEKKEDETAANKTGFGSSLIGGGSSRPTTQQRSTEDLGEVLLDKEALKTNDIVVLAIGSEARAKASSYPNAVRCGAFGYPIPDATLSVVDPESGLLCTPNSIGEIWVDSPSLSGGFWALPKHTETIFHARPYCFKEGNPTPTAIDPEFLRTGLLGCVIEGKIYVLGLYEDRLRQRVEWVEHGLAVQEHRYFFVQHLILSIMKNVPKIHDCSAFDCFVNDEHLPIILLESPSASTAPISSGGPPRQLDIALLDSLAERTMEILYQEHHLRVYCVLITAPGILPRVTKNGRREIGNMLCRKEFDNGSLPCVHVKFGVERAVQNLPFGEDISGGIWSATASGARMELLYEQETQWSGVDPREVVIDDRTSTSLSNFTNIFDLMQWRVARQADELAYCTIDGRGKEGKGLTWKKLDQRVAAVALYLRNKLKIKPSDHVILMYTHSEDYVFAIYACMVLGAIAIPIAPLDANRLSEDAPAYLHIVADMGVKAVLCNTEVDHLFKQKLVSQHLKQSAQYLKTHIPNVYNTTKPSKQSHGCRELGLTMNRSWVSPSNPVLIWTYWTPDQRRVSVQLGHDTILGMCKVQKETCQMTSSKPVLACVRSTIGIGFLHTVTLGVYNGSTTYLMSPLDFAQNPGALFLALSRYKVKDSYATTQMLDFAMGNVVGKGFSLHELKNLMIIAENRPRLDLFSKARVHFAQTGLERTAINTIYAHHLNPMIASRSYMSIEPIELWLDIRALRRGLIYPVDPDTDPTALCVQDSGMVPVATRIAIVNPETCQLCHVGEFGEIWIQSEACAKSFYMSKQLFDEERFNGRIIGGDANQTYVRTGDLGFLHNVTRPIGPGNQPVEMQILFVLGSIGETFEVNGLNHFPIDIENSIERCHRNITPGGCAVFQAGGMVVVLVEVFRKAYLASIVPVIVNAVLHEHQIVVDIVAFVGQGDFPRSRLSEKQRGKILASWVTRKLRTIAQFGIRDPDGPDGHFQIPAERKSASIMTKTPSQAGQARASVASESQNSIQQESVSNVSRSSGVPELPFSLPPNHYQIDPTGLYDDASTPTEKQAGVSLTDRPYTLPEGVVEMPTSTFDEDDDRINPYMTDEKFFDPNADPDDLDLQFGYSRSSSHLDVGQSGPPRLSLVNPDEYTPNDSTENTPTSYTATATPTSAIPRSSSALRNNGDEQSPYEDQGNPFRNSIPASVPSFDFITSPGPKSPAREQMASASAAFNQARGAASGRSLLPSQQARYPQPDPMRTPRQPAYYGQDPPRETAAHTAPYDRKPSGNSLRPDERQSVDLSSISGSIRRRYDGSAYDDYDY</sequence>
<dbReference type="InterPro" id="IPR010506">
    <property type="entry name" value="DMAP1-bd"/>
</dbReference>
<dbReference type="PANTHER" id="PTHR22754:SF32">
    <property type="entry name" value="DISCO-INTERACTING PROTEIN 2"/>
    <property type="match status" value="1"/>
</dbReference>
<dbReference type="Pfam" id="PF06464">
    <property type="entry name" value="DMAP_binding"/>
    <property type="match status" value="1"/>
</dbReference>
<dbReference type="OrthoDB" id="69964at2759"/>
<dbReference type="InterPro" id="IPR042099">
    <property type="entry name" value="ANL_N_sf"/>
</dbReference>
<dbReference type="HOGENOM" id="CLU_000737_0_0_1"/>
<keyword evidence="5" id="KW-1185">Reference proteome</keyword>
<dbReference type="Gene3D" id="3.40.50.12780">
    <property type="entry name" value="N-terminal domain of ligase-like"/>
    <property type="match status" value="3"/>
</dbReference>
<dbReference type="RefSeq" id="XP_016264761.1">
    <property type="nucleotide sequence ID" value="XM_016403756.1"/>
</dbReference>
<feature type="compositionally biased region" description="Polar residues" evidence="1">
    <location>
        <begin position="41"/>
        <end position="51"/>
    </location>
</feature>
<dbReference type="PROSITE" id="PS51912">
    <property type="entry name" value="DMAP1_BIND"/>
    <property type="match status" value="1"/>
</dbReference>
<feature type="compositionally biased region" description="Polar residues" evidence="1">
    <location>
        <begin position="1672"/>
        <end position="1691"/>
    </location>
</feature>
<evidence type="ECO:0000313" key="4">
    <source>
        <dbReference type="EMBL" id="KIW44545.1"/>
    </source>
</evidence>
<dbReference type="Gene3D" id="3.30.300.30">
    <property type="match status" value="1"/>
</dbReference>
<dbReference type="InterPro" id="IPR000873">
    <property type="entry name" value="AMP-dep_synth/lig_dom"/>
</dbReference>
<dbReference type="STRING" id="215243.A0A0D2DQ06"/>
<feature type="compositionally biased region" description="Basic and acidic residues" evidence="1">
    <location>
        <begin position="1924"/>
        <end position="1951"/>
    </location>
</feature>
<dbReference type="InterPro" id="IPR056881">
    <property type="entry name" value="Mug62_dom"/>
</dbReference>
<dbReference type="PANTHER" id="PTHR22754">
    <property type="entry name" value="DISCO-INTERACTING PROTEIN 2 DIP2 -RELATED"/>
    <property type="match status" value="1"/>
</dbReference>
<dbReference type="InterPro" id="IPR045851">
    <property type="entry name" value="AMP-bd_C_sf"/>
</dbReference>
<evidence type="ECO:0000259" key="2">
    <source>
        <dbReference type="PROSITE" id="PS50835"/>
    </source>
</evidence>
<feature type="compositionally biased region" description="Low complexity" evidence="1">
    <location>
        <begin position="1809"/>
        <end position="1833"/>
    </location>
</feature>
<feature type="compositionally biased region" description="Basic and acidic residues" evidence="1">
    <location>
        <begin position="661"/>
        <end position="676"/>
    </location>
</feature>
<feature type="domain" description="Ig-like" evidence="2">
    <location>
        <begin position="787"/>
        <end position="905"/>
    </location>
</feature>
<dbReference type="Proteomes" id="UP000053342">
    <property type="component" value="Unassembled WGS sequence"/>
</dbReference>
<accession>A0A0D2DQ06</accession>
<dbReference type="Pfam" id="PF24919">
    <property type="entry name" value="Mug62"/>
    <property type="match status" value="1"/>
</dbReference>
<feature type="compositionally biased region" description="Basic and acidic residues" evidence="1">
    <location>
        <begin position="56"/>
        <end position="65"/>
    </location>
</feature>
<dbReference type="Pfam" id="PF00501">
    <property type="entry name" value="AMP-binding"/>
    <property type="match status" value="2"/>
</dbReference>
<feature type="region of interest" description="Disordered" evidence="1">
    <location>
        <begin position="1742"/>
        <end position="1975"/>
    </location>
</feature>
<gene>
    <name evidence="4" type="ORF">PV06_03005</name>
</gene>
<dbReference type="PROSITE" id="PS50835">
    <property type="entry name" value="IG_LIKE"/>
    <property type="match status" value="1"/>
</dbReference>
<evidence type="ECO:0000259" key="3">
    <source>
        <dbReference type="PROSITE" id="PS51912"/>
    </source>
</evidence>
<feature type="compositionally biased region" description="Polar residues" evidence="1">
    <location>
        <begin position="81"/>
        <end position="99"/>
    </location>
</feature>